<dbReference type="EMBL" id="WTXG01000010">
    <property type="protein sequence ID" value="KAI0302875.1"/>
    <property type="molecule type" value="Genomic_DNA"/>
</dbReference>
<accession>A0AAD4M7T0</accession>
<gene>
    <name evidence="2" type="ORF">B0F90DRAFT_1713142</name>
</gene>
<evidence type="ECO:0000313" key="3">
    <source>
        <dbReference type="Proteomes" id="UP001203297"/>
    </source>
</evidence>
<feature type="chain" id="PRO_5042028467" description="Secreted protein" evidence="1">
    <location>
        <begin position="19"/>
        <end position="139"/>
    </location>
</feature>
<keyword evidence="1" id="KW-0732">Signal</keyword>
<evidence type="ECO:0000313" key="2">
    <source>
        <dbReference type="EMBL" id="KAI0302875.1"/>
    </source>
</evidence>
<protein>
    <recommendedName>
        <fullName evidence="4">Secreted protein</fullName>
    </recommendedName>
</protein>
<feature type="signal peptide" evidence="1">
    <location>
        <begin position="1"/>
        <end position="18"/>
    </location>
</feature>
<sequence length="139" mass="15583">MKLFLGLLLAEICVCVRTYVQHAGCMRRKQGHHLPSSIRLLAPSFWLKSGKLGREPPSSCHVIRALLNIASSIPCPTSHRLQLLLRMRACTAWTQQCCHEVYYFVPLYLCTSLLQLSLLILHSALSSLPRNRSVGVSLS</sequence>
<keyword evidence="3" id="KW-1185">Reference proteome</keyword>
<evidence type="ECO:0000256" key="1">
    <source>
        <dbReference type="SAM" id="SignalP"/>
    </source>
</evidence>
<feature type="non-terminal residue" evidence="2">
    <location>
        <position position="139"/>
    </location>
</feature>
<reference evidence="2" key="1">
    <citation type="journal article" date="2022" name="New Phytol.">
        <title>Evolutionary transition to the ectomycorrhizal habit in the genomes of a hyperdiverse lineage of mushroom-forming fungi.</title>
        <authorList>
            <person name="Looney B."/>
            <person name="Miyauchi S."/>
            <person name="Morin E."/>
            <person name="Drula E."/>
            <person name="Courty P.E."/>
            <person name="Kohler A."/>
            <person name="Kuo A."/>
            <person name="LaButti K."/>
            <person name="Pangilinan J."/>
            <person name="Lipzen A."/>
            <person name="Riley R."/>
            <person name="Andreopoulos W."/>
            <person name="He G."/>
            <person name="Johnson J."/>
            <person name="Nolan M."/>
            <person name="Tritt A."/>
            <person name="Barry K.W."/>
            <person name="Grigoriev I.V."/>
            <person name="Nagy L.G."/>
            <person name="Hibbett D."/>
            <person name="Henrissat B."/>
            <person name="Matheny P.B."/>
            <person name="Labbe J."/>
            <person name="Martin F.M."/>
        </authorList>
    </citation>
    <scope>NUCLEOTIDE SEQUENCE</scope>
    <source>
        <strain evidence="2">BPL690</strain>
    </source>
</reference>
<comment type="caution">
    <text evidence="2">The sequence shown here is derived from an EMBL/GenBank/DDBJ whole genome shotgun (WGS) entry which is preliminary data.</text>
</comment>
<dbReference type="Proteomes" id="UP001203297">
    <property type="component" value="Unassembled WGS sequence"/>
</dbReference>
<proteinExistence type="predicted"/>
<dbReference type="AlphaFoldDB" id="A0AAD4M7T0"/>
<evidence type="ECO:0008006" key="4">
    <source>
        <dbReference type="Google" id="ProtNLM"/>
    </source>
</evidence>
<organism evidence="2 3">
    <name type="scientific">Multifurca ochricompacta</name>
    <dbReference type="NCBI Taxonomy" id="376703"/>
    <lineage>
        <taxon>Eukaryota</taxon>
        <taxon>Fungi</taxon>
        <taxon>Dikarya</taxon>
        <taxon>Basidiomycota</taxon>
        <taxon>Agaricomycotina</taxon>
        <taxon>Agaricomycetes</taxon>
        <taxon>Russulales</taxon>
        <taxon>Russulaceae</taxon>
        <taxon>Multifurca</taxon>
    </lineage>
</organism>
<name>A0AAD4M7T0_9AGAM</name>